<feature type="domain" description="14-3-3" evidence="2">
    <location>
        <begin position="1"/>
        <end position="208"/>
    </location>
</feature>
<accession>A0A5C3L8F0</accession>
<evidence type="ECO:0000256" key="1">
    <source>
        <dbReference type="ARBA" id="ARBA00006141"/>
    </source>
</evidence>
<dbReference type="InterPro" id="IPR000308">
    <property type="entry name" value="14-3-3"/>
</dbReference>
<dbReference type="PRINTS" id="PR00305">
    <property type="entry name" value="1433ZETA"/>
</dbReference>
<protein>
    <submittedName>
        <fullName evidence="3">SGF14A</fullName>
    </submittedName>
</protein>
<dbReference type="PANTHER" id="PTHR18860">
    <property type="entry name" value="14-3-3 PROTEIN"/>
    <property type="match status" value="1"/>
</dbReference>
<comment type="similarity">
    <text evidence="1">Belongs to the 14-3-3 family.</text>
</comment>
<organism evidence="3 4">
    <name type="scientific">Coprinopsis marcescibilis</name>
    <name type="common">Agaric fungus</name>
    <name type="synonym">Psathyrella marcescibilis</name>
    <dbReference type="NCBI Taxonomy" id="230819"/>
    <lineage>
        <taxon>Eukaryota</taxon>
        <taxon>Fungi</taxon>
        <taxon>Dikarya</taxon>
        <taxon>Basidiomycota</taxon>
        <taxon>Agaricomycotina</taxon>
        <taxon>Agaricomycetes</taxon>
        <taxon>Agaricomycetidae</taxon>
        <taxon>Agaricales</taxon>
        <taxon>Agaricineae</taxon>
        <taxon>Psathyrellaceae</taxon>
        <taxon>Coprinopsis</taxon>
    </lineage>
</organism>
<reference evidence="3 4" key="1">
    <citation type="journal article" date="2019" name="Nat. Ecol. Evol.">
        <title>Megaphylogeny resolves global patterns of mushroom evolution.</title>
        <authorList>
            <person name="Varga T."/>
            <person name="Krizsan K."/>
            <person name="Foldi C."/>
            <person name="Dima B."/>
            <person name="Sanchez-Garcia M."/>
            <person name="Sanchez-Ramirez S."/>
            <person name="Szollosi G.J."/>
            <person name="Szarkandi J.G."/>
            <person name="Papp V."/>
            <person name="Albert L."/>
            <person name="Andreopoulos W."/>
            <person name="Angelini C."/>
            <person name="Antonin V."/>
            <person name="Barry K.W."/>
            <person name="Bougher N.L."/>
            <person name="Buchanan P."/>
            <person name="Buyck B."/>
            <person name="Bense V."/>
            <person name="Catcheside P."/>
            <person name="Chovatia M."/>
            <person name="Cooper J."/>
            <person name="Damon W."/>
            <person name="Desjardin D."/>
            <person name="Finy P."/>
            <person name="Geml J."/>
            <person name="Haridas S."/>
            <person name="Hughes K."/>
            <person name="Justo A."/>
            <person name="Karasinski D."/>
            <person name="Kautmanova I."/>
            <person name="Kiss B."/>
            <person name="Kocsube S."/>
            <person name="Kotiranta H."/>
            <person name="LaButti K.M."/>
            <person name="Lechner B.E."/>
            <person name="Liimatainen K."/>
            <person name="Lipzen A."/>
            <person name="Lukacs Z."/>
            <person name="Mihaltcheva S."/>
            <person name="Morgado L.N."/>
            <person name="Niskanen T."/>
            <person name="Noordeloos M.E."/>
            <person name="Ohm R.A."/>
            <person name="Ortiz-Santana B."/>
            <person name="Ovrebo C."/>
            <person name="Racz N."/>
            <person name="Riley R."/>
            <person name="Savchenko A."/>
            <person name="Shiryaev A."/>
            <person name="Soop K."/>
            <person name="Spirin V."/>
            <person name="Szebenyi C."/>
            <person name="Tomsovsky M."/>
            <person name="Tulloss R.E."/>
            <person name="Uehling J."/>
            <person name="Grigoriev I.V."/>
            <person name="Vagvolgyi C."/>
            <person name="Papp T."/>
            <person name="Martin F.M."/>
            <person name="Miettinen O."/>
            <person name="Hibbett D.S."/>
            <person name="Nagy L.G."/>
        </authorList>
    </citation>
    <scope>NUCLEOTIDE SEQUENCE [LARGE SCALE GENOMIC DNA]</scope>
    <source>
        <strain evidence="3 4">CBS 121175</strain>
    </source>
</reference>
<dbReference type="SMART" id="SM00101">
    <property type="entry name" value="14_3_3"/>
    <property type="match status" value="1"/>
</dbReference>
<sequence length="208" mass="23852">DVVAEIKKIVFAYNAKLTAEERNLLSVAYKNLTNNLRNSWRSTEALESAARMIASANAKRQRELGLIQQQRWNIENELVGTCTDIIDLLDRYLLLSAKPGEEAVFYSKMKGDYFRYLAEFGPEKDRKRFGESSHQAYKMAYKRALATLEPLDPTRLGLALNFSVFYHGRNTYTRAPTEHATWPKARLTMQCSAWISRGALSTCRFAIR</sequence>
<dbReference type="EMBL" id="ML210153">
    <property type="protein sequence ID" value="TFK28773.1"/>
    <property type="molecule type" value="Genomic_DNA"/>
</dbReference>
<dbReference type="OrthoDB" id="10260625at2759"/>
<name>A0A5C3L8F0_COPMA</name>
<evidence type="ECO:0000259" key="2">
    <source>
        <dbReference type="SMART" id="SM00101"/>
    </source>
</evidence>
<evidence type="ECO:0000313" key="3">
    <source>
        <dbReference type="EMBL" id="TFK28773.1"/>
    </source>
</evidence>
<dbReference type="InterPro" id="IPR023410">
    <property type="entry name" value="14-3-3_domain"/>
</dbReference>
<evidence type="ECO:0000313" key="4">
    <source>
        <dbReference type="Proteomes" id="UP000307440"/>
    </source>
</evidence>
<dbReference type="STRING" id="230819.A0A5C3L8F0"/>
<dbReference type="Pfam" id="PF00244">
    <property type="entry name" value="14-3-3"/>
    <property type="match status" value="1"/>
</dbReference>
<feature type="non-terminal residue" evidence="3">
    <location>
        <position position="1"/>
    </location>
</feature>
<dbReference type="AlphaFoldDB" id="A0A5C3L8F0"/>
<dbReference type="Proteomes" id="UP000307440">
    <property type="component" value="Unassembled WGS sequence"/>
</dbReference>
<proteinExistence type="inferred from homology"/>
<dbReference type="CDD" id="cd08774">
    <property type="entry name" value="14-3-3"/>
    <property type="match status" value="1"/>
</dbReference>
<gene>
    <name evidence="3" type="ORF">FA15DRAFT_583585</name>
</gene>
<dbReference type="SUPFAM" id="SSF48445">
    <property type="entry name" value="14-3-3 protein"/>
    <property type="match status" value="1"/>
</dbReference>
<keyword evidence="4" id="KW-1185">Reference proteome</keyword>
<dbReference type="InterPro" id="IPR036815">
    <property type="entry name" value="14-3-3_dom_sf"/>
</dbReference>
<dbReference type="Gene3D" id="1.20.190.20">
    <property type="entry name" value="14-3-3 domain"/>
    <property type="match status" value="1"/>
</dbReference>